<dbReference type="Pfam" id="PF09220">
    <property type="entry name" value="LA-virus_coat"/>
    <property type="match status" value="1"/>
</dbReference>
<evidence type="ECO:0000313" key="2">
    <source>
        <dbReference type="EMBL" id="XAI73200.1"/>
    </source>
</evidence>
<reference evidence="2" key="1">
    <citation type="submission" date="2023-12" db="EMBL/GenBank/DDBJ databases">
        <authorList>
            <person name="Xu Z."/>
            <person name="Gao Y."/>
            <person name="Teng K."/>
            <person name="Zheng L."/>
        </authorList>
    </citation>
    <scope>NUCLEOTIDE SEQUENCE</scope>
    <source>
        <strain evidence="2">Fz1</strain>
    </source>
</reference>
<name>A0AAU6W4Y3_9VIRU</name>
<dbReference type="EMBL" id="OR915853">
    <property type="protein sequence ID" value="XAI73200.1"/>
    <property type="molecule type" value="Genomic_RNA"/>
</dbReference>
<organism evidence="2">
    <name type="scientific">Morella rubra associated totivirus 1</name>
    <dbReference type="NCBI Taxonomy" id="3143507"/>
    <lineage>
        <taxon>Viruses</taxon>
        <taxon>Riboviria</taxon>
        <taxon>Orthornavirae</taxon>
        <taxon>Duplornaviricota</taxon>
        <taxon>Chrymotiviricetes</taxon>
        <taxon>Ghabrivirales</taxon>
        <taxon>Alphatotivirineae</taxon>
        <taxon>Orthototiviridae</taxon>
        <taxon>Totivirus</taxon>
    </lineage>
</organism>
<sequence length="716" mass="80761">MNQAMTPLGLLETCIQGGAASLDGLTRQYITPEGTANLTIIADELKRSAGMQTARISAHVAKMQRWDWADNHVALLVNMLRYTMLARVQEETLNLSGALGTYNDGHLTLDMDQWWPKNYPQVAKTWFWPGGDNSDNYPSYLRLTESTPATEDSAVDLRGLTEAQARFVLLMLGKWERGSRFRLDFDLPMLTETVYYRSSANIGNVDEWLVTKKAKEKGGGEKPPDMLTWNEAWSALRAYVSQNRLYDHFSTALYLVTATAYQFVPATAEATYWLSVRWKMSIPQFRSVRGRYEFLNEGEAALVSHRALSEWGYINGKLEKVNLMALVFAQAIQTGCAVRSTRHGLEDDPKDLYNTEMDFYHASQMVSAAAAEAVRGDVPLPGMVGAHIIIEERFDEYQEGRWVKTDEEDDSDLDGYDTKVETEEVTEDQTDYLYPVPGEEDEDEEQYEKDLKFIEAMVAAAELKTRLLPDIELTQDEVMARQGRLKKVKKSSRGRKVVWIRVPCMPMAGVPTLIMPLDCFPYNNPLTLKGMVDDKIGKLDRRGYRLKVKDAWNIANLMRVCGYDAETDVKGQTAGPSEYFAPNVANMVWPHTNETDDQDDDIVISGQERRANFFIELPPVHSRFFRGEKIEYWVKIQSRGTAPGVGIDKHMITDFGGMVALKTQMTVTYNAPDSITRLRGYISRNESGFQFAKSVQAGVIPQMTVGEGVSIAGPQD</sequence>
<keyword evidence="2" id="KW-0167">Capsid protein</keyword>
<dbReference type="GO" id="GO:0019028">
    <property type="term" value="C:viral capsid"/>
    <property type="evidence" value="ECO:0007669"/>
    <property type="project" value="UniProtKB-KW"/>
</dbReference>
<accession>A0AAU6W4Y3</accession>
<proteinExistence type="predicted"/>
<keyword evidence="2" id="KW-0946">Virion</keyword>
<protein>
    <submittedName>
        <fullName evidence="2">Coat protein</fullName>
    </submittedName>
</protein>
<feature type="domain" description="Major coat protein L-A virus" evidence="1">
    <location>
        <begin position="3"/>
        <end position="389"/>
    </location>
</feature>
<dbReference type="Gene3D" id="3.90.1840.10">
    <property type="entry name" value="Major capsid protein"/>
    <property type="match status" value="2"/>
</dbReference>
<dbReference type="InterPro" id="IPR036332">
    <property type="entry name" value="Major_coat_LA-virus_sf"/>
</dbReference>
<dbReference type="InterPro" id="IPR015302">
    <property type="entry name" value="Major_coat_LA-virus"/>
</dbReference>
<evidence type="ECO:0000259" key="1">
    <source>
        <dbReference type="Pfam" id="PF09220"/>
    </source>
</evidence>
<dbReference type="SUPFAM" id="SSF82856">
    <property type="entry name" value="L-A virus major coat protein"/>
    <property type="match status" value="2"/>
</dbReference>